<evidence type="ECO:0000256" key="1">
    <source>
        <dbReference type="ARBA" id="ARBA00006620"/>
    </source>
</evidence>
<dbReference type="Proteomes" id="UP001335183">
    <property type="component" value="Chromosome"/>
</dbReference>
<protein>
    <submittedName>
        <fullName evidence="8">Type II toxin-antitoxin system HicA family toxin</fullName>
    </submittedName>
</protein>
<evidence type="ECO:0000256" key="5">
    <source>
        <dbReference type="ARBA" id="ARBA00022801"/>
    </source>
</evidence>
<evidence type="ECO:0000256" key="2">
    <source>
        <dbReference type="ARBA" id="ARBA00022649"/>
    </source>
</evidence>
<accession>A0ABZ2D201</accession>
<dbReference type="Pfam" id="PF07927">
    <property type="entry name" value="HicA_toxin"/>
    <property type="match status" value="1"/>
</dbReference>
<organism evidence="8 9">
    <name type="scientific">Pelagerythrobacter marensis</name>
    <dbReference type="NCBI Taxonomy" id="543877"/>
    <lineage>
        <taxon>Bacteria</taxon>
        <taxon>Pseudomonadati</taxon>
        <taxon>Pseudomonadota</taxon>
        <taxon>Alphaproteobacteria</taxon>
        <taxon>Sphingomonadales</taxon>
        <taxon>Erythrobacteraceae</taxon>
        <taxon>Pelagerythrobacter</taxon>
    </lineage>
</organism>
<comment type="similarity">
    <text evidence="1">Belongs to the HicA mRNA interferase family.</text>
</comment>
<sequence>MKRRDVIKKLKAAGFEMVEGGNHTKVMKNGRYVSAIGRHTEIAEPIVKAIEKQTGVSLR</sequence>
<dbReference type="Gene3D" id="3.30.920.30">
    <property type="entry name" value="Hypothetical protein"/>
    <property type="match status" value="1"/>
</dbReference>
<evidence type="ECO:0000313" key="8">
    <source>
        <dbReference type="EMBL" id="WWA47083.1"/>
    </source>
</evidence>
<keyword evidence="2" id="KW-1277">Toxin-antitoxin system</keyword>
<keyword evidence="4" id="KW-0255">Endonuclease</keyword>
<evidence type="ECO:0000256" key="3">
    <source>
        <dbReference type="ARBA" id="ARBA00022722"/>
    </source>
</evidence>
<evidence type="ECO:0000313" key="9">
    <source>
        <dbReference type="Proteomes" id="UP001335183"/>
    </source>
</evidence>
<name>A0ABZ2D201_9SPHN</name>
<keyword evidence="7" id="KW-0346">Stress response</keyword>
<dbReference type="EMBL" id="CP144918">
    <property type="protein sequence ID" value="WWA47083.1"/>
    <property type="molecule type" value="Genomic_DNA"/>
</dbReference>
<evidence type="ECO:0000256" key="7">
    <source>
        <dbReference type="ARBA" id="ARBA00023016"/>
    </source>
</evidence>
<keyword evidence="3" id="KW-0540">Nuclease</keyword>
<keyword evidence="5" id="KW-0378">Hydrolase</keyword>
<gene>
    <name evidence="8" type="ORF">V5F89_12565</name>
</gene>
<keyword evidence="9" id="KW-1185">Reference proteome</keyword>
<dbReference type="InterPro" id="IPR012933">
    <property type="entry name" value="HicA_mRNA_interferase"/>
</dbReference>
<keyword evidence="6" id="KW-0694">RNA-binding</keyword>
<proteinExistence type="inferred from homology"/>
<evidence type="ECO:0000256" key="6">
    <source>
        <dbReference type="ARBA" id="ARBA00022884"/>
    </source>
</evidence>
<dbReference type="InterPro" id="IPR038570">
    <property type="entry name" value="HicA_sf"/>
</dbReference>
<reference evidence="8 9" key="1">
    <citation type="submission" date="2024-02" db="EMBL/GenBank/DDBJ databases">
        <title>The whole genome sequence of five bacterial samples isolated from Abu Dhabi Sabkha-shore region.</title>
        <authorList>
            <person name="Sudalaimuthuasari N."/>
            <person name="Sarfraz B."/>
            <person name="Tuyisabe J.D."/>
            <person name="Mugisha Ntwali L.D.M."/>
            <person name="Ali A.I.A.A."/>
            <person name="Almansoori S.Z.A."/>
            <person name="Alajami H.S.A."/>
            <person name="Almeqbaali A.A.S."/>
            <person name="Kundu B."/>
            <person name="Saeed E.E."/>
            <person name="Sukumarinath V."/>
            <person name="Mishra A.K."/>
            <person name="Hazzouri K.M."/>
            <person name="Almaskari R."/>
            <person name="Sharma A.K."/>
            <person name="Amiri K.M.A."/>
        </authorList>
    </citation>
    <scope>NUCLEOTIDE SEQUENCE [LARGE SCALE GENOMIC DNA]</scope>
    <source>
        <strain evidence="9">kcgeb_sd</strain>
    </source>
</reference>
<dbReference type="SUPFAM" id="SSF54786">
    <property type="entry name" value="YcfA/nrd intein domain"/>
    <property type="match status" value="1"/>
</dbReference>
<evidence type="ECO:0000256" key="4">
    <source>
        <dbReference type="ARBA" id="ARBA00022759"/>
    </source>
</evidence>
<dbReference type="RefSeq" id="WP_338445974.1">
    <property type="nucleotide sequence ID" value="NZ_CP144918.1"/>
</dbReference>